<dbReference type="Gene3D" id="3.30.420.150">
    <property type="entry name" value="Exopolyphosphatase. Domain 2"/>
    <property type="match status" value="1"/>
</dbReference>
<evidence type="ECO:0008006" key="2">
    <source>
        <dbReference type="Google" id="ProtNLM"/>
    </source>
</evidence>
<gene>
    <name evidence="1" type="ORF">SDC9_177326</name>
</gene>
<proteinExistence type="predicted"/>
<comment type="caution">
    <text evidence="1">The sequence shown here is derived from an EMBL/GenBank/DDBJ whole genome shotgun (WGS) entry which is preliminary data.</text>
</comment>
<reference evidence="1" key="1">
    <citation type="submission" date="2019-08" db="EMBL/GenBank/DDBJ databases">
        <authorList>
            <person name="Kucharzyk K."/>
            <person name="Murdoch R.W."/>
            <person name="Higgins S."/>
            <person name="Loffler F."/>
        </authorList>
    </citation>
    <scope>NUCLEOTIDE SEQUENCE</scope>
</reference>
<evidence type="ECO:0000313" key="1">
    <source>
        <dbReference type="EMBL" id="MPN29873.1"/>
    </source>
</evidence>
<organism evidence="1">
    <name type="scientific">bioreactor metagenome</name>
    <dbReference type="NCBI Taxonomy" id="1076179"/>
    <lineage>
        <taxon>unclassified sequences</taxon>
        <taxon>metagenomes</taxon>
        <taxon>ecological metagenomes</taxon>
    </lineage>
</organism>
<protein>
    <recommendedName>
        <fullName evidence="2">Ppx/GppA phosphatase domain-containing protein</fullName>
    </recommendedName>
</protein>
<name>A0A645H202_9ZZZZ</name>
<accession>A0A645H202</accession>
<dbReference type="EMBL" id="VSSQ01080762">
    <property type="protein sequence ID" value="MPN29873.1"/>
    <property type="molecule type" value="Genomic_DNA"/>
</dbReference>
<sequence>MLNALDGMGDSQRATVPLLKDRHDVILHGGVILQYLLERLHSPRIAATLSDGLDGYALHLLKTISL</sequence>
<dbReference type="AlphaFoldDB" id="A0A645H202"/>